<dbReference type="AlphaFoldDB" id="A0A835SDK0"/>
<evidence type="ECO:0000313" key="9">
    <source>
        <dbReference type="Proteomes" id="UP000639772"/>
    </source>
</evidence>
<sequence length="306" mass="32526">MKEDSSGFTRWEEKFPSPDELMPLSQSLITPDLALAFDISPNPTMAPALNRQGDATGNQRPNTPPGPPDLDSSDYSALAGASAASDEPARTLKRPRLVWTPQLHKRFVDAVAHLGIKNAVPKTIMQLMSVDGLTRENVASHLQKYRLYLKRMQGLSCSAVGASGVAATPGSILVGDVATEQLFAGNPIPYQFLGRGFSGAGQEPLMQFIGPPSLQHPPMAAAVQQQYYHQRHMERFGSPMVGGGFEYGIHSRGAAPPGLTGMGSSGMGATHPSPASAPSNSYEDDVVSGTGGRRKILTLFPTSAEE</sequence>
<comment type="subcellular location">
    <subcellularLocation>
        <location evidence="1">Nucleus</location>
    </subcellularLocation>
</comment>
<feature type="region of interest" description="Disordered" evidence="6">
    <location>
        <begin position="1"/>
        <end position="23"/>
    </location>
</feature>
<evidence type="ECO:0000256" key="2">
    <source>
        <dbReference type="ARBA" id="ARBA00023015"/>
    </source>
</evidence>
<dbReference type="OrthoDB" id="60033at2759"/>
<organism evidence="8 9">
    <name type="scientific">Vanilla planifolia</name>
    <name type="common">Vanilla</name>
    <dbReference type="NCBI Taxonomy" id="51239"/>
    <lineage>
        <taxon>Eukaryota</taxon>
        <taxon>Viridiplantae</taxon>
        <taxon>Streptophyta</taxon>
        <taxon>Embryophyta</taxon>
        <taxon>Tracheophyta</taxon>
        <taxon>Spermatophyta</taxon>
        <taxon>Magnoliopsida</taxon>
        <taxon>Liliopsida</taxon>
        <taxon>Asparagales</taxon>
        <taxon>Orchidaceae</taxon>
        <taxon>Vanilloideae</taxon>
        <taxon>Vanilleae</taxon>
        <taxon>Vanilla</taxon>
    </lineage>
</organism>
<keyword evidence="2" id="KW-0805">Transcription regulation</keyword>
<dbReference type="PANTHER" id="PTHR31442">
    <property type="entry name" value="HOMEODOMAIN-LIKE SUPERFAMILY PROTEIN-RELATED"/>
    <property type="match status" value="1"/>
</dbReference>
<dbReference type="FunFam" id="1.10.10.60:FF:000007">
    <property type="entry name" value="Two-component response regulator"/>
    <property type="match status" value="1"/>
</dbReference>
<comment type="caution">
    <text evidence="8">The sequence shown here is derived from an EMBL/GenBank/DDBJ whole genome shotgun (WGS) entry which is preliminary data.</text>
</comment>
<keyword evidence="3" id="KW-0238">DNA-binding</keyword>
<evidence type="ECO:0000256" key="5">
    <source>
        <dbReference type="ARBA" id="ARBA00023242"/>
    </source>
</evidence>
<dbReference type="NCBIfam" id="TIGR01557">
    <property type="entry name" value="myb_SHAQKYF"/>
    <property type="match status" value="1"/>
</dbReference>
<dbReference type="InterPro" id="IPR009057">
    <property type="entry name" value="Homeodomain-like_sf"/>
</dbReference>
<reference evidence="8 9" key="1">
    <citation type="journal article" date="2020" name="Nat. Food">
        <title>A phased Vanilla planifolia genome enables genetic improvement of flavour and production.</title>
        <authorList>
            <person name="Hasing T."/>
            <person name="Tang H."/>
            <person name="Brym M."/>
            <person name="Khazi F."/>
            <person name="Huang T."/>
            <person name="Chambers A.H."/>
        </authorList>
    </citation>
    <scope>NUCLEOTIDE SEQUENCE [LARGE SCALE GENOMIC DNA]</scope>
    <source>
        <tissue evidence="8">Leaf</tissue>
    </source>
</reference>
<evidence type="ECO:0000256" key="4">
    <source>
        <dbReference type="ARBA" id="ARBA00023163"/>
    </source>
</evidence>
<dbReference type="InterPro" id="IPR044841">
    <property type="entry name" value="LUX/BOA-like"/>
</dbReference>
<dbReference type="InterPro" id="IPR017930">
    <property type="entry name" value="Myb_dom"/>
</dbReference>
<dbReference type="Proteomes" id="UP000639772">
    <property type="component" value="Chromosome 1"/>
</dbReference>
<dbReference type="Pfam" id="PF00249">
    <property type="entry name" value="Myb_DNA-binding"/>
    <property type="match status" value="1"/>
</dbReference>
<dbReference type="GO" id="GO:0003677">
    <property type="term" value="F:DNA binding"/>
    <property type="evidence" value="ECO:0007669"/>
    <property type="project" value="UniProtKB-KW"/>
</dbReference>
<evidence type="ECO:0000313" key="8">
    <source>
        <dbReference type="EMBL" id="KAG0501783.1"/>
    </source>
</evidence>
<protein>
    <recommendedName>
        <fullName evidence="7">HTH myb-type domain-containing protein</fullName>
    </recommendedName>
</protein>
<dbReference type="Gene3D" id="1.10.10.60">
    <property type="entry name" value="Homeodomain-like"/>
    <property type="match status" value="1"/>
</dbReference>
<dbReference type="InterPro" id="IPR006447">
    <property type="entry name" value="Myb_dom_plants"/>
</dbReference>
<feature type="region of interest" description="Disordered" evidence="6">
    <location>
        <begin position="256"/>
        <end position="289"/>
    </location>
</feature>
<feature type="region of interest" description="Disordered" evidence="6">
    <location>
        <begin position="40"/>
        <end position="90"/>
    </location>
</feature>
<dbReference type="InterPro" id="IPR001005">
    <property type="entry name" value="SANT/Myb"/>
</dbReference>
<dbReference type="GO" id="GO:0005634">
    <property type="term" value="C:nucleus"/>
    <property type="evidence" value="ECO:0007669"/>
    <property type="project" value="UniProtKB-SubCell"/>
</dbReference>
<dbReference type="EMBL" id="JADCNM010000001">
    <property type="protein sequence ID" value="KAG0501783.1"/>
    <property type="molecule type" value="Genomic_DNA"/>
</dbReference>
<evidence type="ECO:0000256" key="3">
    <source>
        <dbReference type="ARBA" id="ARBA00023125"/>
    </source>
</evidence>
<accession>A0A835SDK0</accession>
<dbReference type="PANTHER" id="PTHR31442:SF29">
    <property type="entry name" value="HOMEODOMAIN-LIKE SUPERFAMILY PROTEIN"/>
    <property type="match status" value="1"/>
</dbReference>
<evidence type="ECO:0000256" key="6">
    <source>
        <dbReference type="SAM" id="MobiDB-lite"/>
    </source>
</evidence>
<keyword evidence="5" id="KW-0539">Nucleus</keyword>
<evidence type="ECO:0000259" key="7">
    <source>
        <dbReference type="PROSITE" id="PS51294"/>
    </source>
</evidence>
<feature type="compositionally biased region" description="Basic and acidic residues" evidence="6">
    <location>
        <begin position="1"/>
        <end position="17"/>
    </location>
</feature>
<dbReference type="SUPFAM" id="SSF46689">
    <property type="entry name" value="Homeodomain-like"/>
    <property type="match status" value="1"/>
</dbReference>
<proteinExistence type="predicted"/>
<keyword evidence="4" id="KW-0804">Transcription</keyword>
<gene>
    <name evidence="8" type="ORF">HPP92_001855</name>
</gene>
<dbReference type="PROSITE" id="PS51294">
    <property type="entry name" value="HTH_MYB"/>
    <property type="match status" value="1"/>
</dbReference>
<evidence type="ECO:0000256" key="1">
    <source>
        <dbReference type="ARBA" id="ARBA00004123"/>
    </source>
</evidence>
<feature type="domain" description="HTH myb-type" evidence="7">
    <location>
        <begin position="99"/>
        <end position="150"/>
    </location>
</feature>
<dbReference type="GO" id="GO:0003700">
    <property type="term" value="F:DNA-binding transcription factor activity"/>
    <property type="evidence" value="ECO:0007669"/>
    <property type="project" value="InterPro"/>
</dbReference>
<name>A0A835SDK0_VANPL</name>